<keyword evidence="2" id="KW-0732">Signal</keyword>
<dbReference type="PROSITE" id="PS51257">
    <property type="entry name" value="PROKAR_LIPOPROTEIN"/>
    <property type="match status" value="1"/>
</dbReference>
<feature type="chain" id="PRO_5046698362" description="Calmodulin" evidence="2">
    <location>
        <begin position="27"/>
        <end position="131"/>
    </location>
</feature>
<dbReference type="Proteomes" id="UP001165060">
    <property type="component" value="Unassembled WGS sequence"/>
</dbReference>
<accession>A0ABQ6MPV2</accession>
<organism evidence="3 4">
    <name type="scientific">Tetraparma gracilis</name>
    <dbReference type="NCBI Taxonomy" id="2962635"/>
    <lineage>
        <taxon>Eukaryota</taxon>
        <taxon>Sar</taxon>
        <taxon>Stramenopiles</taxon>
        <taxon>Ochrophyta</taxon>
        <taxon>Bolidophyceae</taxon>
        <taxon>Parmales</taxon>
        <taxon>Triparmaceae</taxon>
        <taxon>Tetraparma</taxon>
    </lineage>
</organism>
<dbReference type="SUPFAM" id="SSF47473">
    <property type="entry name" value="EF-hand"/>
    <property type="match status" value="1"/>
</dbReference>
<keyword evidence="4" id="KW-1185">Reference proteome</keyword>
<name>A0ABQ6MPV2_9STRA</name>
<keyword evidence="1" id="KW-0106">Calcium</keyword>
<evidence type="ECO:0000313" key="4">
    <source>
        <dbReference type="Proteomes" id="UP001165060"/>
    </source>
</evidence>
<evidence type="ECO:0000256" key="1">
    <source>
        <dbReference type="ARBA" id="ARBA00022837"/>
    </source>
</evidence>
<evidence type="ECO:0008006" key="5">
    <source>
        <dbReference type="Google" id="ProtNLM"/>
    </source>
</evidence>
<gene>
    <name evidence="3" type="ORF">TeGR_g5157</name>
</gene>
<comment type="caution">
    <text evidence="3">The sequence shown here is derived from an EMBL/GenBank/DDBJ whole genome shotgun (WGS) entry which is preliminary data.</text>
</comment>
<dbReference type="InterPro" id="IPR011992">
    <property type="entry name" value="EF-hand-dom_pair"/>
</dbReference>
<evidence type="ECO:0000313" key="3">
    <source>
        <dbReference type="EMBL" id="GMI30495.1"/>
    </source>
</evidence>
<dbReference type="EMBL" id="BRYB01000468">
    <property type="protein sequence ID" value="GMI30495.1"/>
    <property type="molecule type" value="Genomic_DNA"/>
</dbReference>
<dbReference type="PROSITE" id="PS00018">
    <property type="entry name" value="EF_HAND_1"/>
    <property type="match status" value="1"/>
</dbReference>
<proteinExistence type="predicted"/>
<evidence type="ECO:0000256" key="2">
    <source>
        <dbReference type="SAM" id="SignalP"/>
    </source>
</evidence>
<feature type="signal peptide" evidence="2">
    <location>
        <begin position="1"/>
        <end position="26"/>
    </location>
</feature>
<dbReference type="InterPro" id="IPR018247">
    <property type="entry name" value="EF_Hand_1_Ca_BS"/>
</dbReference>
<reference evidence="3 4" key="1">
    <citation type="journal article" date="2023" name="Commun. Biol.">
        <title>Genome analysis of Parmales, the sister group of diatoms, reveals the evolutionary specialization of diatoms from phago-mixotrophs to photoautotrophs.</title>
        <authorList>
            <person name="Ban H."/>
            <person name="Sato S."/>
            <person name="Yoshikawa S."/>
            <person name="Yamada K."/>
            <person name="Nakamura Y."/>
            <person name="Ichinomiya M."/>
            <person name="Sato N."/>
            <person name="Blanc-Mathieu R."/>
            <person name="Endo H."/>
            <person name="Kuwata A."/>
            <person name="Ogata H."/>
        </authorList>
    </citation>
    <scope>NUCLEOTIDE SEQUENCE [LARGE SCALE GENOMIC DNA]</scope>
</reference>
<sequence>MRRDKGYLFLATVLACLAAWHHSSLPSALDSCPVSRPSVIACASRHLDANRDRRLSRAELQGAVDALPWHKRGAVKVIGGVAAIFAKCDADGDGYIDMRRGGDMDKTTETCLARCYKRTAFQGAFFPDCNL</sequence>
<protein>
    <recommendedName>
        <fullName evidence="5">Calmodulin</fullName>
    </recommendedName>
</protein>
<dbReference type="Gene3D" id="1.10.238.10">
    <property type="entry name" value="EF-hand"/>
    <property type="match status" value="1"/>
</dbReference>